<name>A0AAE0ZNQ8_9GAST</name>
<dbReference type="GO" id="GO:0005759">
    <property type="term" value="C:mitochondrial matrix"/>
    <property type="evidence" value="ECO:0007669"/>
    <property type="project" value="TreeGrafter"/>
</dbReference>
<protein>
    <submittedName>
        <fullName evidence="1">Uncharacterized protein</fullName>
    </submittedName>
</protein>
<evidence type="ECO:0000313" key="1">
    <source>
        <dbReference type="EMBL" id="KAK3772824.1"/>
    </source>
</evidence>
<organism evidence="1 2">
    <name type="scientific">Elysia crispata</name>
    <name type="common">lettuce slug</name>
    <dbReference type="NCBI Taxonomy" id="231223"/>
    <lineage>
        <taxon>Eukaryota</taxon>
        <taxon>Metazoa</taxon>
        <taxon>Spiralia</taxon>
        <taxon>Lophotrochozoa</taxon>
        <taxon>Mollusca</taxon>
        <taxon>Gastropoda</taxon>
        <taxon>Heterobranchia</taxon>
        <taxon>Euthyneura</taxon>
        <taxon>Panpulmonata</taxon>
        <taxon>Sacoglossa</taxon>
        <taxon>Placobranchoidea</taxon>
        <taxon>Plakobranchidae</taxon>
        <taxon>Elysia</taxon>
    </lineage>
</organism>
<dbReference type="SUPFAM" id="SSF63411">
    <property type="entry name" value="LuxS/MPP-like metallohydrolase"/>
    <property type="match status" value="1"/>
</dbReference>
<dbReference type="GO" id="GO:0046872">
    <property type="term" value="F:metal ion binding"/>
    <property type="evidence" value="ECO:0007669"/>
    <property type="project" value="InterPro"/>
</dbReference>
<keyword evidence="2" id="KW-1185">Reference proteome</keyword>
<dbReference type="InterPro" id="IPR011249">
    <property type="entry name" value="Metalloenz_LuxS/M16"/>
</dbReference>
<dbReference type="PANTHER" id="PTHR43016">
    <property type="entry name" value="PRESEQUENCE PROTEASE"/>
    <property type="match status" value="1"/>
</dbReference>
<dbReference type="Proteomes" id="UP001283361">
    <property type="component" value="Unassembled WGS sequence"/>
</dbReference>
<sequence length="186" mass="21089">MIYLGNIKREAELSQVFLEMERDKGFISLNLLPADVHSDFFGSVISCCEIHTHYGYALFSQRERWLLQEWGADCTRKSEAGGRPDSTGGPHISKHIVFCGSETFPVTGHLAHTTSLTHQQLQDAHATCYLPGNARFSTNGHLPVEYHMEFIDSSLVEFTQVEPSVGEPLEPCWKRPRSKHDYKLRP</sequence>
<dbReference type="Gene3D" id="3.30.830.10">
    <property type="entry name" value="Metalloenzyme, LuxS/M16 peptidase-like"/>
    <property type="match status" value="1"/>
</dbReference>
<dbReference type="GO" id="GO:0004222">
    <property type="term" value="F:metalloendopeptidase activity"/>
    <property type="evidence" value="ECO:0007669"/>
    <property type="project" value="TreeGrafter"/>
</dbReference>
<dbReference type="PANTHER" id="PTHR43016:SF13">
    <property type="entry name" value="PRESEQUENCE PROTEASE, MITOCHONDRIAL"/>
    <property type="match status" value="1"/>
</dbReference>
<accession>A0AAE0ZNQ8</accession>
<proteinExistence type="predicted"/>
<reference evidence="1" key="1">
    <citation type="journal article" date="2023" name="G3 (Bethesda)">
        <title>A reference genome for the long-term kleptoplast-retaining sea slug Elysia crispata morphotype clarki.</title>
        <authorList>
            <person name="Eastman K.E."/>
            <person name="Pendleton A.L."/>
            <person name="Shaikh M.A."/>
            <person name="Suttiyut T."/>
            <person name="Ogas R."/>
            <person name="Tomko P."/>
            <person name="Gavelis G."/>
            <person name="Widhalm J.R."/>
            <person name="Wisecaver J.H."/>
        </authorList>
    </citation>
    <scope>NUCLEOTIDE SEQUENCE</scope>
    <source>
        <strain evidence="1">ECLA1</strain>
    </source>
</reference>
<dbReference type="EMBL" id="JAWDGP010003596">
    <property type="protein sequence ID" value="KAK3772824.1"/>
    <property type="molecule type" value="Genomic_DNA"/>
</dbReference>
<dbReference type="GO" id="GO:0016485">
    <property type="term" value="P:protein processing"/>
    <property type="evidence" value="ECO:0007669"/>
    <property type="project" value="TreeGrafter"/>
</dbReference>
<comment type="caution">
    <text evidence="1">The sequence shown here is derived from an EMBL/GenBank/DDBJ whole genome shotgun (WGS) entry which is preliminary data.</text>
</comment>
<dbReference type="AlphaFoldDB" id="A0AAE0ZNQ8"/>
<gene>
    <name evidence="1" type="ORF">RRG08_023173</name>
</gene>
<evidence type="ECO:0000313" key="2">
    <source>
        <dbReference type="Proteomes" id="UP001283361"/>
    </source>
</evidence>